<evidence type="ECO:0000259" key="3">
    <source>
        <dbReference type="Pfam" id="PF00156"/>
    </source>
</evidence>
<gene>
    <name evidence="4" type="ORF">CO051_00315</name>
</gene>
<keyword evidence="1" id="KW-0328">Glycosyltransferase</keyword>
<dbReference type="AlphaFoldDB" id="A0A2M8F4I5"/>
<dbReference type="InterPro" id="IPR029057">
    <property type="entry name" value="PRTase-like"/>
</dbReference>
<keyword evidence="2" id="KW-0808">Transferase</keyword>
<name>A0A2M8F4I5_9BACT</name>
<dbReference type="GO" id="GO:0016757">
    <property type="term" value="F:glycosyltransferase activity"/>
    <property type="evidence" value="ECO:0007669"/>
    <property type="project" value="UniProtKB-KW"/>
</dbReference>
<feature type="domain" description="Phosphoribosyltransferase" evidence="3">
    <location>
        <begin position="10"/>
        <end position="149"/>
    </location>
</feature>
<reference evidence="5" key="1">
    <citation type="submission" date="2017-09" db="EMBL/GenBank/DDBJ databases">
        <title>Depth-based differentiation of microbial function through sediment-hosted aquifers and enrichment of novel symbionts in the deep terrestrial subsurface.</title>
        <authorList>
            <person name="Probst A.J."/>
            <person name="Ladd B."/>
            <person name="Jarett J.K."/>
            <person name="Geller-Mcgrath D.E."/>
            <person name="Sieber C.M.K."/>
            <person name="Emerson J.B."/>
            <person name="Anantharaman K."/>
            <person name="Thomas B.C."/>
            <person name="Malmstrom R."/>
            <person name="Stieglmeier M."/>
            <person name="Klingl A."/>
            <person name="Woyke T."/>
            <person name="Ryan C.M."/>
            <person name="Banfield J.F."/>
        </authorList>
    </citation>
    <scope>NUCLEOTIDE SEQUENCE [LARGE SCALE GENOMIC DNA]</scope>
</reference>
<dbReference type="SUPFAM" id="SSF53271">
    <property type="entry name" value="PRTase-like"/>
    <property type="match status" value="1"/>
</dbReference>
<protein>
    <recommendedName>
        <fullName evidence="3">Phosphoribosyltransferase domain-containing protein</fullName>
    </recommendedName>
</protein>
<dbReference type="InterPro" id="IPR000836">
    <property type="entry name" value="PRTase_dom"/>
</dbReference>
<evidence type="ECO:0000256" key="1">
    <source>
        <dbReference type="ARBA" id="ARBA00022676"/>
    </source>
</evidence>
<dbReference type="Gene3D" id="3.40.50.2020">
    <property type="match status" value="1"/>
</dbReference>
<dbReference type="Pfam" id="PF00156">
    <property type="entry name" value="Pribosyltran"/>
    <property type="match status" value="1"/>
</dbReference>
<evidence type="ECO:0000313" key="4">
    <source>
        <dbReference type="EMBL" id="PJC34160.1"/>
    </source>
</evidence>
<accession>A0A2M8F4I5</accession>
<dbReference type="PANTHER" id="PTHR43363">
    <property type="entry name" value="HYPOXANTHINE PHOSPHORIBOSYLTRANSFERASE"/>
    <property type="match status" value="1"/>
</dbReference>
<proteinExistence type="predicted"/>
<evidence type="ECO:0000256" key="2">
    <source>
        <dbReference type="ARBA" id="ARBA00022679"/>
    </source>
</evidence>
<dbReference type="Proteomes" id="UP000231383">
    <property type="component" value="Unassembled WGS sequence"/>
</dbReference>
<dbReference type="PANTHER" id="PTHR43363:SF2">
    <property type="entry name" value="PHOSPHORIBOSYLTRANSFERASE"/>
    <property type="match status" value="1"/>
</dbReference>
<organism evidence="4 5">
    <name type="scientific">Candidatus Roizmanbacteria bacterium CG_4_9_14_0_2_um_filter_39_13</name>
    <dbReference type="NCBI Taxonomy" id="1974839"/>
    <lineage>
        <taxon>Bacteria</taxon>
        <taxon>Candidatus Roizmaniibacteriota</taxon>
    </lineage>
</organism>
<dbReference type="EMBL" id="PFSC01000008">
    <property type="protein sequence ID" value="PJC34160.1"/>
    <property type="molecule type" value="Genomic_DNA"/>
</dbReference>
<comment type="caution">
    <text evidence="4">The sequence shown here is derived from an EMBL/GenBank/DDBJ whole genome shotgun (WGS) entry which is preliminary data.</text>
</comment>
<sequence>MSNITYHKLSWTQLHHDCVELHTKKLKDIEVDVIVSISRGANTISHVFSDLLGMIPISHITISSYQDMKKLEKPKISEEPTRDFHNKNILIIDDVSDSGATFKVTLEYFKKKKPTKIYTLSPYIKPQTTYKPDFWLKSIDAWIIFPYDVRETMEGFEKMFGSIERARNMMHDVGFEEWEIEAVLPQGDNP</sequence>
<dbReference type="CDD" id="cd06223">
    <property type="entry name" value="PRTases_typeI"/>
    <property type="match status" value="1"/>
</dbReference>
<evidence type="ECO:0000313" key="5">
    <source>
        <dbReference type="Proteomes" id="UP000231383"/>
    </source>
</evidence>